<dbReference type="RefSeq" id="WP_266122397.1">
    <property type="nucleotide sequence ID" value="NZ_JAJHNU010000001.1"/>
</dbReference>
<name>A0ABT8EG89_9BURK</name>
<evidence type="ECO:0000313" key="5">
    <source>
        <dbReference type="EMBL" id="MDN4120280.1"/>
    </source>
</evidence>
<dbReference type="PANTHER" id="PTHR44688">
    <property type="entry name" value="DNA-BINDING TRANSCRIPTIONAL ACTIVATOR DEVR_DOSR"/>
    <property type="match status" value="1"/>
</dbReference>
<dbReference type="Proteomes" id="UP001168613">
    <property type="component" value="Unassembled WGS sequence"/>
</dbReference>
<keyword evidence="2" id="KW-0238">DNA-binding</keyword>
<evidence type="ECO:0000256" key="1">
    <source>
        <dbReference type="ARBA" id="ARBA00023015"/>
    </source>
</evidence>
<dbReference type="InterPro" id="IPR000792">
    <property type="entry name" value="Tscrpt_reg_LuxR_C"/>
</dbReference>
<dbReference type="SUPFAM" id="SSF46894">
    <property type="entry name" value="C-terminal effector domain of the bipartite response regulators"/>
    <property type="match status" value="1"/>
</dbReference>
<comment type="caution">
    <text evidence="5">The sequence shown here is derived from an EMBL/GenBank/DDBJ whole genome shotgun (WGS) entry which is preliminary data.</text>
</comment>
<keyword evidence="1" id="KW-0805">Transcription regulation</keyword>
<dbReference type="Pfam" id="PF00196">
    <property type="entry name" value="GerE"/>
    <property type="match status" value="1"/>
</dbReference>
<keyword evidence="3" id="KW-0804">Transcription</keyword>
<dbReference type="PANTHER" id="PTHR44688:SF16">
    <property type="entry name" value="DNA-BINDING TRANSCRIPTIONAL ACTIVATOR DEVR_DOSR"/>
    <property type="match status" value="1"/>
</dbReference>
<evidence type="ECO:0000259" key="4">
    <source>
        <dbReference type="PROSITE" id="PS50043"/>
    </source>
</evidence>
<evidence type="ECO:0000313" key="6">
    <source>
        <dbReference type="Proteomes" id="UP001168613"/>
    </source>
</evidence>
<dbReference type="PROSITE" id="PS00622">
    <property type="entry name" value="HTH_LUXR_1"/>
    <property type="match status" value="1"/>
</dbReference>
<protein>
    <submittedName>
        <fullName evidence="5">Helix-turn-helix transcriptional regulator</fullName>
    </submittedName>
</protein>
<dbReference type="InterPro" id="IPR016032">
    <property type="entry name" value="Sig_transdc_resp-reg_C-effctor"/>
</dbReference>
<gene>
    <name evidence="5" type="ORF">LMS43_03140</name>
</gene>
<reference evidence="5" key="1">
    <citation type="submission" date="2021-11" db="EMBL/GenBank/DDBJ databases">
        <title>Draft genome sequence of Alcaligenes endophyticus type strain CCUG 75668T.</title>
        <authorList>
            <person name="Salva-Serra F."/>
            <person name="Duran R.E."/>
            <person name="Seeger M."/>
            <person name="Moore E.R.B."/>
            <person name="Jaen-Luchoro D."/>
        </authorList>
    </citation>
    <scope>NUCLEOTIDE SEQUENCE</scope>
    <source>
        <strain evidence="5">CCUG 75668</strain>
    </source>
</reference>
<keyword evidence="6" id="KW-1185">Reference proteome</keyword>
<dbReference type="EMBL" id="JAJHNU010000001">
    <property type="protein sequence ID" value="MDN4120280.1"/>
    <property type="molecule type" value="Genomic_DNA"/>
</dbReference>
<dbReference type="Gene3D" id="1.10.10.10">
    <property type="entry name" value="Winged helix-like DNA-binding domain superfamily/Winged helix DNA-binding domain"/>
    <property type="match status" value="1"/>
</dbReference>
<feature type="domain" description="HTH luxR-type" evidence="4">
    <location>
        <begin position="1"/>
        <end position="62"/>
    </location>
</feature>
<sequence length="71" mass="7759">MLHLTTREELCLNWVAQGKTSTEIGLILNISARTVNFHIQNACGKMGVRKRQAAIAKALLEGRISGMPPIS</sequence>
<evidence type="ECO:0000256" key="2">
    <source>
        <dbReference type="ARBA" id="ARBA00023125"/>
    </source>
</evidence>
<organism evidence="5 6">
    <name type="scientific">Alcaligenes endophyticus</name>
    <dbReference type="NCBI Taxonomy" id="1929088"/>
    <lineage>
        <taxon>Bacteria</taxon>
        <taxon>Pseudomonadati</taxon>
        <taxon>Pseudomonadota</taxon>
        <taxon>Betaproteobacteria</taxon>
        <taxon>Burkholderiales</taxon>
        <taxon>Alcaligenaceae</taxon>
        <taxon>Alcaligenes</taxon>
    </lineage>
</organism>
<dbReference type="CDD" id="cd06170">
    <property type="entry name" value="LuxR_C_like"/>
    <property type="match status" value="1"/>
</dbReference>
<evidence type="ECO:0000256" key="3">
    <source>
        <dbReference type="ARBA" id="ARBA00023163"/>
    </source>
</evidence>
<accession>A0ABT8EG89</accession>
<dbReference type="SMART" id="SM00421">
    <property type="entry name" value="HTH_LUXR"/>
    <property type="match status" value="1"/>
</dbReference>
<proteinExistence type="predicted"/>
<dbReference type="InterPro" id="IPR036388">
    <property type="entry name" value="WH-like_DNA-bd_sf"/>
</dbReference>
<dbReference type="PROSITE" id="PS50043">
    <property type="entry name" value="HTH_LUXR_2"/>
    <property type="match status" value="1"/>
</dbReference>
<dbReference type="PRINTS" id="PR00038">
    <property type="entry name" value="HTHLUXR"/>
</dbReference>